<comment type="caution">
    <text evidence="2">The sequence shown here is derived from an EMBL/GenBank/DDBJ whole genome shotgun (WGS) entry which is preliminary data.</text>
</comment>
<proteinExistence type="predicted"/>
<sequence>MKPYHYLKIVILVLLFVSCSSDSNDNNSSNNLNNFSTDLCNNVSGPTAAYYANAHGIPLPLTQIPTIANPGQQFIHSQYPALGFTVPQGYNASESQAGLGVNVLRNDNQVLWRYVPGLSSLSQVNILDIVAAEVNGLFAFYGHTGNFNVDCEQNFTQPQGSFIISTSTRIIRFGNITALVAINSYFETSLGSTFASVSVASGPTAEFDNLVMDVFLPIHWQLLIIDDNVRDSDLDGTPDNQDNFPFDPQRQ</sequence>
<protein>
    <submittedName>
        <fullName evidence="2">Uncharacterized protein</fullName>
    </submittedName>
</protein>
<gene>
    <name evidence="2" type="ORF">F1003_07055</name>
</gene>
<keyword evidence="1" id="KW-0732">Signal</keyword>
<reference evidence="2 3" key="1">
    <citation type="submission" date="2019-11" db="EMBL/GenBank/DDBJ databases">
        <title>Winogradskyella ouciana sp. nov., isolated from the hadal seawater of the Mariana Trench.</title>
        <authorList>
            <person name="Liu R."/>
        </authorList>
    </citation>
    <scope>NUCLEOTIDE SEQUENCE [LARGE SCALE GENOMIC DNA]</scope>
    <source>
        <strain evidence="2 3">ZXX205</strain>
    </source>
</reference>
<accession>A0A7K1GFN7</accession>
<organism evidence="2 3">
    <name type="scientific">Winogradskyella ouciana</name>
    <dbReference type="NCBI Taxonomy" id="2608631"/>
    <lineage>
        <taxon>Bacteria</taxon>
        <taxon>Pseudomonadati</taxon>
        <taxon>Bacteroidota</taxon>
        <taxon>Flavobacteriia</taxon>
        <taxon>Flavobacteriales</taxon>
        <taxon>Flavobacteriaceae</taxon>
        <taxon>Winogradskyella</taxon>
    </lineage>
</organism>
<evidence type="ECO:0000313" key="2">
    <source>
        <dbReference type="EMBL" id="MTE26689.1"/>
    </source>
</evidence>
<dbReference type="EMBL" id="WJYA01000004">
    <property type="protein sequence ID" value="MTE26689.1"/>
    <property type="molecule type" value="Genomic_DNA"/>
</dbReference>
<keyword evidence="3" id="KW-1185">Reference proteome</keyword>
<evidence type="ECO:0000256" key="1">
    <source>
        <dbReference type="SAM" id="SignalP"/>
    </source>
</evidence>
<evidence type="ECO:0000313" key="3">
    <source>
        <dbReference type="Proteomes" id="UP000447545"/>
    </source>
</evidence>
<dbReference type="RefSeq" id="WP_155088499.1">
    <property type="nucleotide sequence ID" value="NZ_WJYA01000004.1"/>
</dbReference>
<name>A0A7K1GFN7_9FLAO</name>
<feature type="chain" id="PRO_5029536790" evidence="1">
    <location>
        <begin position="24"/>
        <end position="251"/>
    </location>
</feature>
<feature type="signal peptide" evidence="1">
    <location>
        <begin position="1"/>
        <end position="23"/>
    </location>
</feature>
<dbReference type="Proteomes" id="UP000447545">
    <property type="component" value="Unassembled WGS sequence"/>
</dbReference>
<dbReference type="AlphaFoldDB" id="A0A7K1GFN7"/>
<dbReference type="PROSITE" id="PS51257">
    <property type="entry name" value="PROKAR_LIPOPROTEIN"/>
    <property type="match status" value="1"/>
</dbReference>